<feature type="region of interest" description="Disordered" evidence="1">
    <location>
        <begin position="1"/>
        <end position="113"/>
    </location>
</feature>
<proteinExistence type="predicted"/>
<dbReference type="GeneID" id="92205658"/>
<evidence type="ECO:0000313" key="3">
    <source>
        <dbReference type="Proteomes" id="UP001497383"/>
    </source>
</evidence>
<feature type="compositionally biased region" description="Pro residues" evidence="1">
    <location>
        <begin position="50"/>
        <end position="70"/>
    </location>
</feature>
<sequence>MSSAEKEKERLRQNYESQEQTSSAAGEPSRQMPDAPPAYDEIQHQQNPYDAPPPPEPNSHPPLQPQPRPQEPLTFGYPTLPQQQQTSFGYGAGYGPGYGKPMGDPTHDPNVYKIKPDKVDIRIAPPEHLNPQYVEFRRQQQAGGMINGDPKGPPDNGHGGGRKKKVIDSSFPGNVGARYHNGSNR</sequence>
<keyword evidence="3" id="KW-1185">Reference proteome</keyword>
<feature type="compositionally biased region" description="Gly residues" evidence="1">
    <location>
        <begin position="90"/>
        <end position="100"/>
    </location>
</feature>
<organism evidence="2 3">
    <name type="scientific">Lodderomyces beijingensis</name>
    <dbReference type="NCBI Taxonomy" id="1775926"/>
    <lineage>
        <taxon>Eukaryota</taxon>
        <taxon>Fungi</taxon>
        <taxon>Dikarya</taxon>
        <taxon>Ascomycota</taxon>
        <taxon>Saccharomycotina</taxon>
        <taxon>Pichiomycetes</taxon>
        <taxon>Debaryomycetaceae</taxon>
        <taxon>Candida/Lodderomyces clade</taxon>
        <taxon>Lodderomyces</taxon>
    </lineage>
</organism>
<feature type="compositionally biased region" description="Polar residues" evidence="1">
    <location>
        <begin position="14"/>
        <end position="24"/>
    </location>
</feature>
<gene>
    <name evidence="2" type="ORF">LODBEIA_P04620</name>
</gene>
<evidence type="ECO:0000256" key="1">
    <source>
        <dbReference type="SAM" id="MobiDB-lite"/>
    </source>
</evidence>
<accession>A0ABP0ZDJ0</accession>
<evidence type="ECO:0000313" key="2">
    <source>
        <dbReference type="EMBL" id="CAK9435766.1"/>
    </source>
</evidence>
<protein>
    <submittedName>
        <fullName evidence="2">Uncharacterized protein</fullName>
    </submittedName>
</protein>
<dbReference type="RefSeq" id="XP_066827400.1">
    <property type="nucleotide sequence ID" value="XM_066974861.1"/>
</dbReference>
<name>A0ABP0ZDJ0_9ASCO</name>
<reference evidence="2 3" key="1">
    <citation type="submission" date="2024-03" db="EMBL/GenBank/DDBJ databases">
        <authorList>
            <person name="Brejova B."/>
        </authorList>
    </citation>
    <scope>NUCLEOTIDE SEQUENCE [LARGE SCALE GENOMIC DNA]</scope>
    <source>
        <strain evidence="2 3">CBS 14171</strain>
    </source>
</reference>
<dbReference type="Proteomes" id="UP001497383">
    <property type="component" value="Chromosome 1"/>
</dbReference>
<feature type="compositionally biased region" description="Basic and acidic residues" evidence="1">
    <location>
        <begin position="1"/>
        <end position="13"/>
    </location>
</feature>
<dbReference type="EMBL" id="OZ022405">
    <property type="protein sequence ID" value="CAK9435766.1"/>
    <property type="molecule type" value="Genomic_DNA"/>
</dbReference>
<feature type="region of interest" description="Disordered" evidence="1">
    <location>
        <begin position="140"/>
        <end position="185"/>
    </location>
</feature>